<name>A0ABQ3GNL0_9GAMM</name>
<sequence length="56" mass="6175">MSSAVSGVLSQPVVNNKAASVLLSSEAFTTELELKNDINNLKLNKDEFHKDKNTQR</sequence>
<comment type="caution">
    <text evidence="1">The sequence shown here is derived from an EMBL/GenBank/DDBJ whole genome shotgun (WGS) entry which is preliminary data.</text>
</comment>
<dbReference type="Proteomes" id="UP000610203">
    <property type="component" value="Unassembled WGS sequence"/>
</dbReference>
<evidence type="ECO:0000313" key="1">
    <source>
        <dbReference type="EMBL" id="GHD28790.1"/>
    </source>
</evidence>
<gene>
    <name evidence="1" type="ORF">GCM10016272_08450</name>
</gene>
<proteinExistence type="predicted"/>
<reference evidence="2" key="1">
    <citation type="journal article" date="2019" name="Int. J. Syst. Evol. Microbiol.">
        <title>The Global Catalogue of Microorganisms (GCM) 10K type strain sequencing project: providing services to taxonomists for standard genome sequencing and annotation.</title>
        <authorList>
            <consortium name="The Broad Institute Genomics Platform"/>
            <consortium name="The Broad Institute Genome Sequencing Center for Infectious Disease"/>
            <person name="Wu L."/>
            <person name="Ma J."/>
        </authorList>
    </citation>
    <scope>NUCLEOTIDE SEQUENCE [LARGE SCALE GENOMIC DNA]</scope>
    <source>
        <strain evidence="2">KCTC 42280</strain>
    </source>
</reference>
<organism evidence="1 2">
    <name type="scientific">Psychrobacter glaciei</name>
    <dbReference type="NCBI Taxonomy" id="619771"/>
    <lineage>
        <taxon>Bacteria</taxon>
        <taxon>Pseudomonadati</taxon>
        <taxon>Pseudomonadota</taxon>
        <taxon>Gammaproteobacteria</taxon>
        <taxon>Moraxellales</taxon>
        <taxon>Moraxellaceae</taxon>
        <taxon>Psychrobacter</taxon>
    </lineage>
</organism>
<dbReference type="EMBL" id="BMZR01000001">
    <property type="protein sequence ID" value="GHD28790.1"/>
    <property type="molecule type" value="Genomic_DNA"/>
</dbReference>
<evidence type="ECO:0000313" key="2">
    <source>
        <dbReference type="Proteomes" id="UP000610203"/>
    </source>
</evidence>
<accession>A0ABQ3GNL0</accession>
<keyword evidence="2" id="KW-1185">Reference proteome</keyword>
<protein>
    <submittedName>
        <fullName evidence="1">Uncharacterized protein</fullName>
    </submittedName>
</protein>